<feature type="coiled-coil region" evidence="1">
    <location>
        <begin position="176"/>
        <end position="224"/>
    </location>
</feature>
<proteinExistence type="predicted"/>
<dbReference type="EMBL" id="JAPEUV010000136">
    <property type="protein sequence ID" value="KAJ4331847.1"/>
    <property type="molecule type" value="Genomic_DNA"/>
</dbReference>
<feature type="region of interest" description="Disordered" evidence="2">
    <location>
        <begin position="21"/>
        <end position="145"/>
    </location>
</feature>
<dbReference type="Proteomes" id="UP001140562">
    <property type="component" value="Unassembled WGS sequence"/>
</dbReference>
<reference evidence="3" key="1">
    <citation type="submission" date="2022-10" db="EMBL/GenBank/DDBJ databases">
        <title>Tapping the CABI collections for fungal endophytes: first genome assemblies for Collariella, Neodidymelliopsis, Ascochyta clinopodiicola, Didymella pomorum, Didymosphaeria variabile, Neocosmospora piperis and Neocucurbitaria cava.</title>
        <authorList>
            <person name="Hill R."/>
        </authorList>
    </citation>
    <scope>NUCLEOTIDE SEQUENCE</scope>
    <source>
        <strain evidence="3">IMI 360193</strain>
    </source>
</reference>
<feature type="compositionally biased region" description="Polar residues" evidence="2">
    <location>
        <begin position="100"/>
        <end position="117"/>
    </location>
</feature>
<evidence type="ECO:0000256" key="1">
    <source>
        <dbReference type="SAM" id="Coils"/>
    </source>
</evidence>
<dbReference type="AlphaFoldDB" id="A0A9W9BWJ6"/>
<evidence type="ECO:0000313" key="4">
    <source>
        <dbReference type="Proteomes" id="UP001140562"/>
    </source>
</evidence>
<comment type="caution">
    <text evidence="3">The sequence shown here is derived from an EMBL/GenBank/DDBJ whole genome shotgun (WGS) entry which is preliminary data.</text>
</comment>
<feature type="compositionally biased region" description="Polar residues" evidence="2">
    <location>
        <begin position="24"/>
        <end position="39"/>
    </location>
</feature>
<accession>A0A9W9BWJ6</accession>
<name>A0A9W9BWJ6_9PLEO</name>
<gene>
    <name evidence="3" type="ORF">N0V87_008840</name>
</gene>
<feature type="compositionally biased region" description="Low complexity" evidence="2">
    <location>
        <begin position="135"/>
        <end position="144"/>
    </location>
</feature>
<dbReference type="OrthoDB" id="3776930at2759"/>
<sequence length="509" mass="56833">MRVREKARTIVAQVKEGRSELIRGNTQAGVQANTMPQSDMRSEDAMRKSKSAPKPDADGQQKRAIGRPVATSTLSNTGPPVPPHTSSLFSATRAPRNDNVARTQPPITRKPTQTEDSVVNGHAKVEERPLPPLTPTTGSGPSLSQKKFMANNINREPESQGLKAIEQCGTTLGQAVDEQTMKIQEQARDMKALQDMNLQHVVQIEKLKDELQKEKDRHAQTTQAWRKATASLSANRQDANYKVDDDSLRSHYENIIYDVAGWVSTHCLLKFEHLPESNLRIFSTLTPKPSKYYHVKRTRELLLQSLVMNDLGHLVLNRLWWAGKLSDNICTVQYAVEPDEPHAIPALLRSGPLRLADVRDYSAWKAKTALLLSERVNPPALLHNISSISADMQKVLKPFVKQAGSNAWSDLEAIIRKTVAFDLELSKSRALFEVHRWSAKNVAEMQFDEKCMGSPNGLKAAQRGMDVELVLAPMITKTGNADGEAFESLSLISPWIVVCYENRKQVEKM</sequence>
<feature type="compositionally biased region" description="Polar residues" evidence="2">
    <location>
        <begin position="70"/>
        <end position="90"/>
    </location>
</feature>
<keyword evidence="4" id="KW-1185">Reference proteome</keyword>
<evidence type="ECO:0000256" key="2">
    <source>
        <dbReference type="SAM" id="MobiDB-lite"/>
    </source>
</evidence>
<protein>
    <submittedName>
        <fullName evidence="3">Uncharacterized protein</fullName>
    </submittedName>
</protein>
<feature type="compositionally biased region" description="Basic and acidic residues" evidence="2">
    <location>
        <begin position="40"/>
        <end position="61"/>
    </location>
</feature>
<organism evidence="3 4">
    <name type="scientific">Didymella glomerata</name>
    <dbReference type="NCBI Taxonomy" id="749621"/>
    <lineage>
        <taxon>Eukaryota</taxon>
        <taxon>Fungi</taxon>
        <taxon>Dikarya</taxon>
        <taxon>Ascomycota</taxon>
        <taxon>Pezizomycotina</taxon>
        <taxon>Dothideomycetes</taxon>
        <taxon>Pleosporomycetidae</taxon>
        <taxon>Pleosporales</taxon>
        <taxon>Pleosporineae</taxon>
        <taxon>Didymellaceae</taxon>
        <taxon>Didymella</taxon>
    </lineage>
</organism>
<evidence type="ECO:0000313" key="3">
    <source>
        <dbReference type="EMBL" id="KAJ4331847.1"/>
    </source>
</evidence>
<keyword evidence="1" id="KW-0175">Coiled coil</keyword>